<keyword evidence="1" id="KW-0472">Membrane</keyword>
<dbReference type="Proteomes" id="UP001185028">
    <property type="component" value="Unassembled WGS sequence"/>
</dbReference>
<evidence type="ECO:0000313" key="2">
    <source>
        <dbReference type="EMBL" id="MDR6244493.1"/>
    </source>
</evidence>
<proteinExistence type="predicted"/>
<keyword evidence="1" id="KW-1133">Transmembrane helix</keyword>
<protein>
    <submittedName>
        <fullName evidence="2">Succinate dehydrogenase/fumarate reductase cytochrome b subunit</fullName>
    </submittedName>
</protein>
<reference evidence="2 3" key="1">
    <citation type="submission" date="2023-07" db="EMBL/GenBank/DDBJ databases">
        <title>Genomic Encyclopedia of Type Strains, Phase IV (KMG-IV): sequencing the most valuable type-strain genomes for metagenomic binning, comparative biology and taxonomic classification.</title>
        <authorList>
            <person name="Goeker M."/>
        </authorList>
    </citation>
    <scope>NUCLEOTIDE SEQUENCE [LARGE SCALE GENOMIC DNA]</scope>
    <source>
        <strain evidence="2 3">DSM 22170</strain>
    </source>
</reference>
<gene>
    <name evidence="2" type="ORF">JOC58_002386</name>
</gene>
<comment type="caution">
    <text evidence="2">The sequence shown here is derived from an EMBL/GenBank/DDBJ whole genome shotgun (WGS) entry which is preliminary data.</text>
</comment>
<keyword evidence="1" id="KW-0812">Transmembrane</keyword>
<feature type="transmembrane region" description="Helical" evidence="1">
    <location>
        <begin position="63"/>
        <end position="89"/>
    </location>
</feature>
<keyword evidence="3" id="KW-1185">Reference proteome</keyword>
<organism evidence="2 3">
    <name type="scientific">Paenibacillus hunanensis</name>
    <dbReference type="NCBI Taxonomy" id="539262"/>
    <lineage>
        <taxon>Bacteria</taxon>
        <taxon>Bacillati</taxon>
        <taxon>Bacillota</taxon>
        <taxon>Bacilli</taxon>
        <taxon>Bacillales</taxon>
        <taxon>Paenibacillaceae</taxon>
        <taxon>Paenibacillus</taxon>
    </lineage>
</organism>
<name>A0ABU1J1Y5_9BACL</name>
<accession>A0ABU1J1Y5</accession>
<evidence type="ECO:0000313" key="3">
    <source>
        <dbReference type="Proteomes" id="UP001185028"/>
    </source>
</evidence>
<sequence length="99" mass="10956">MDYNNTPPGYPPQPGQPAPVISVKEWMITLLLLAIPLVNLIMLFIWAFGGGTNISKSNYAKAALLWAAIWIVVYIIFFVLFGAAMFAGISRMENMPSSY</sequence>
<dbReference type="RefSeq" id="WP_188773891.1">
    <property type="nucleotide sequence ID" value="NZ_BMMB01000001.1"/>
</dbReference>
<evidence type="ECO:0000256" key="1">
    <source>
        <dbReference type="SAM" id="Phobius"/>
    </source>
</evidence>
<dbReference type="EMBL" id="JAVDQH010000008">
    <property type="protein sequence ID" value="MDR6244493.1"/>
    <property type="molecule type" value="Genomic_DNA"/>
</dbReference>
<feature type="transmembrane region" description="Helical" evidence="1">
    <location>
        <begin position="26"/>
        <end position="51"/>
    </location>
</feature>